<sequence>MSRITTAMVSQNALIDLQKSQKVLFEASNQTASQTKATDLKGYGSQTHTLVSSNRMIANIQSRIDNAAELDARLSMQDAVLTHSREVMEDLRSVILQDISLSGPSSIDAKIEEAFLVLKDSFNLEISGKSVFGGTRTDKPPVVAASVADLVANPIENAFEQGAQEQTVNVDGYQEISLAPVAAEAAEAAFDMLKTLAAGGPYGELTDAQVTALKGELAQFDTVIDGLVQLEARNGNTQSRITNAIERQTTQVNAIGATVGEITYVDLAEVAARLSNAQTTYQASASIFNTVRGLTLLDVL</sequence>
<evidence type="ECO:0000256" key="3">
    <source>
        <dbReference type="ARBA" id="ARBA00023143"/>
    </source>
</evidence>
<evidence type="ECO:0000259" key="4">
    <source>
        <dbReference type="Pfam" id="PF00700"/>
    </source>
</evidence>
<dbReference type="KEGG" id="hba:Hbal_2204"/>
<dbReference type="STRING" id="582402.Hbal_2204"/>
<name>C6XM52_HIRBI</name>
<dbReference type="InterPro" id="IPR001492">
    <property type="entry name" value="Flagellin"/>
</dbReference>
<evidence type="ECO:0000313" key="6">
    <source>
        <dbReference type="Proteomes" id="UP000002745"/>
    </source>
</evidence>
<dbReference type="InterPro" id="IPR046358">
    <property type="entry name" value="Flagellin_C"/>
</dbReference>
<dbReference type="OrthoDB" id="8477979at2"/>
<dbReference type="Proteomes" id="UP000002745">
    <property type="component" value="Chromosome"/>
</dbReference>
<dbReference type="PANTHER" id="PTHR42792">
    <property type="entry name" value="FLAGELLIN"/>
    <property type="match status" value="1"/>
</dbReference>
<comment type="similarity">
    <text evidence="2">Belongs to the bacterial flagellin family.</text>
</comment>
<comment type="subcellular location">
    <subcellularLocation>
        <location evidence="1">Bacterial flagellum</location>
    </subcellularLocation>
</comment>
<dbReference type="EMBL" id="CP001678">
    <property type="protein sequence ID" value="ACT59884.1"/>
    <property type="molecule type" value="Genomic_DNA"/>
</dbReference>
<evidence type="ECO:0000313" key="5">
    <source>
        <dbReference type="EMBL" id="ACT59884.1"/>
    </source>
</evidence>
<proteinExistence type="inferred from homology"/>
<dbReference type="Pfam" id="PF00700">
    <property type="entry name" value="Flagellin_C"/>
    <property type="match status" value="1"/>
</dbReference>
<protein>
    <recommendedName>
        <fullName evidence="4">Flagellin C-terminal domain-containing protein</fullName>
    </recommendedName>
</protein>
<evidence type="ECO:0000256" key="1">
    <source>
        <dbReference type="ARBA" id="ARBA00004365"/>
    </source>
</evidence>
<dbReference type="SUPFAM" id="SSF64518">
    <property type="entry name" value="Phase 1 flagellin"/>
    <property type="match status" value="1"/>
</dbReference>
<dbReference type="AlphaFoldDB" id="C6XM52"/>
<dbReference type="eggNOG" id="COG1344">
    <property type="taxonomic scope" value="Bacteria"/>
</dbReference>
<dbReference type="Gene3D" id="1.20.1330.10">
    <property type="entry name" value="f41 fragment of flagellin, N-terminal domain"/>
    <property type="match status" value="1"/>
</dbReference>
<dbReference type="GO" id="GO:0005198">
    <property type="term" value="F:structural molecule activity"/>
    <property type="evidence" value="ECO:0007669"/>
    <property type="project" value="InterPro"/>
</dbReference>
<keyword evidence="3" id="KW-0975">Bacterial flagellum</keyword>
<dbReference type="PANTHER" id="PTHR42792:SF1">
    <property type="entry name" value="FLAGELLAR HOOK-ASSOCIATED PROTEIN 3"/>
    <property type="match status" value="1"/>
</dbReference>
<accession>C6XM52</accession>
<dbReference type="HOGENOM" id="CLU_058238_1_0_5"/>
<dbReference type="RefSeq" id="WP_015828034.1">
    <property type="nucleotide sequence ID" value="NC_012982.1"/>
</dbReference>
<organism evidence="5 6">
    <name type="scientific">Hirschia baltica (strain ATCC 49814 / DSM 5838 / IFAM 1418)</name>
    <dbReference type="NCBI Taxonomy" id="582402"/>
    <lineage>
        <taxon>Bacteria</taxon>
        <taxon>Pseudomonadati</taxon>
        <taxon>Pseudomonadota</taxon>
        <taxon>Alphaproteobacteria</taxon>
        <taxon>Hyphomonadales</taxon>
        <taxon>Hyphomonadaceae</taxon>
        <taxon>Hirschia</taxon>
    </lineage>
</organism>
<feature type="domain" description="Flagellin C-terminal" evidence="4">
    <location>
        <begin position="220"/>
        <end position="288"/>
    </location>
</feature>
<evidence type="ECO:0000256" key="2">
    <source>
        <dbReference type="ARBA" id="ARBA00005709"/>
    </source>
</evidence>
<dbReference type="GO" id="GO:0009288">
    <property type="term" value="C:bacterial-type flagellum"/>
    <property type="evidence" value="ECO:0007669"/>
    <property type="project" value="UniProtKB-SubCell"/>
</dbReference>
<gene>
    <name evidence="5" type="ordered locus">Hbal_2204</name>
</gene>
<keyword evidence="6" id="KW-1185">Reference proteome</keyword>
<reference evidence="6" key="1">
    <citation type="journal article" date="2011" name="J. Bacteriol.">
        <title>Genome sequences of eight morphologically diverse alphaproteobacteria.</title>
        <authorList>
            <consortium name="US DOE Joint Genome Institute"/>
            <person name="Brown P.J."/>
            <person name="Kysela D.T."/>
            <person name="Buechlein A."/>
            <person name="Hemmerich C."/>
            <person name="Brun Y.V."/>
        </authorList>
    </citation>
    <scope>NUCLEOTIDE SEQUENCE [LARGE SCALE GENOMIC DNA]</scope>
    <source>
        <strain evidence="6">ATCC 49814 / DSM 5838 / IFAM 1418</strain>
    </source>
</reference>